<evidence type="ECO:0000313" key="3">
    <source>
        <dbReference type="Proteomes" id="UP000596660"/>
    </source>
</evidence>
<dbReference type="OMA" id="THYFAQA"/>
<name>A0A803MZK4_CHEQI</name>
<dbReference type="PROSITE" id="PS50994">
    <property type="entry name" value="INTEGRASE"/>
    <property type="match status" value="1"/>
</dbReference>
<reference evidence="2" key="1">
    <citation type="journal article" date="2017" name="Nature">
        <title>The genome of Chenopodium quinoa.</title>
        <authorList>
            <person name="Jarvis D.E."/>
            <person name="Ho Y.S."/>
            <person name="Lightfoot D.J."/>
            <person name="Schmoeckel S.M."/>
            <person name="Li B."/>
            <person name="Borm T.J.A."/>
            <person name="Ohyanagi H."/>
            <person name="Mineta K."/>
            <person name="Michell C.T."/>
            <person name="Saber N."/>
            <person name="Kharbatia N.M."/>
            <person name="Rupper R.R."/>
            <person name="Sharp A.R."/>
            <person name="Dally N."/>
            <person name="Boughton B.A."/>
            <person name="Woo Y.H."/>
            <person name="Gao G."/>
            <person name="Schijlen E.G.W.M."/>
            <person name="Guo X."/>
            <person name="Momin A.A."/>
            <person name="Negrao S."/>
            <person name="Al-Babili S."/>
            <person name="Gehring C."/>
            <person name="Roessner U."/>
            <person name="Jung C."/>
            <person name="Murphy K."/>
            <person name="Arold S.T."/>
            <person name="Gojobori T."/>
            <person name="van der Linden C.G."/>
            <person name="van Loo E.N."/>
            <person name="Jellen E.N."/>
            <person name="Maughan P.J."/>
            <person name="Tester M."/>
        </authorList>
    </citation>
    <scope>NUCLEOTIDE SEQUENCE [LARGE SCALE GENOMIC DNA]</scope>
    <source>
        <strain evidence="2">cv. PI 614886</strain>
    </source>
</reference>
<sequence length="83" mass="9567">MDQATMFTGHEFNSYLKEFEIQKIHSTHYFAQANGQAEATNKVISKMIAKMVDGNPKNWHVLLHYATWAYRTSKIDAIGTILY</sequence>
<proteinExistence type="predicted"/>
<feature type="domain" description="Integrase catalytic" evidence="1">
    <location>
        <begin position="1"/>
        <end position="83"/>
    </location>
</feature>
<dbReference type="InterPro" id="IPR001584">
    <property type="entry name" value="Integrase_cat-core"/>
</dbReference>
<dbReference type="Proteomes" id="UP000596660">
    <property type="component" value="Unplaced"/>
</dbReference>
<dbReference type="EnsemblPlants" id="AUR62037844-RA">
    <property type="protein sequence ID" value="AUR62037844-RA:cds"/>
    <property type="gene ID" value="AUR62037844"/>
</dbReference>
<dbReference type="PANTHER" id="PTHR48475">
    <property type="entry name" value="RIBONUCLEASE H"/>
    <property type="match status" value="1"/>
</dbReference>
<dbReference type="GO" id="GO:0003676">
    <property type="term" value="F:nucleic acid binding"/>
    <property type="evidence" value="ECO:0007669"/>
    <property type="project" value="InterPro"/>
</dbReference>
<dbReference type="AlphaFoldDB" id="A0A803MZK4"/>
<accession>A0A803MZK4</accession>
<dbReference type="PANTHER" id="PTHR48475:SF1">
    <property type="entry name" value="RNASE H TYPE-1 DOMAIN-CONTAINING PROTEIN"/>
    <property type="match status" value="1"/>
</dbReference>
<dbReference type="Gramene" id="AUR62037844-RA">
    <property type="protein sequence ID" value="AUR62037844-RA:cds"/>
    <property type="gene ID" value="AUR62037844"/>
</dbReference>
<dbReference type="Gene3D" id="3.30.420.10">
    <property type="entry name" value="Ribonuclease H-like superfamily/Ribonuclease H"/>
    <property type="match status" value="1"/>
</dbReference>
<evidence type="ECO:0000259" key="1">
    <source>
        <dbReference type="PROSITE" id="PS50994"/>
    </source>
</evidence>
<organism evidence="2 3">
    <name type="scientific">Chenopodium quinoa</name>
    <name type="common">Quinoa</name>
    <dbReference type="NCBI Taxonomy" id="63459"/>
    <lineage>
        <taxon>Eukaryota</taxon>
        <taxon>Viridiplantae</taxon>
        <taxon>Streptophyta</taxon>
        <taxon>Embryophyta</taxon>
        <taxon>Tracheophyta</taxon>
        <taxon>Spermatophyta</taxon>
        <taxon>Magnoliopsida</taxon>
        <taxon>eudicotyledons</taxon>
        <taxon>Gunneridae</taxon>
        <taxon>Pentapetalae</taxon>
        <taxon>Caryophyllales</taxon>
        <taxon>Chenopodiaceae</taxon>
        <taxon>Chenopodioideae</taxon>
        <taxon>Atripliceae</taxon>
        <taxon>Chenopodium</taxon>
    </lineage>
</organism>
<keyword evidence="3" id="KW-1185">Reference proteome</keyword>
<dbReference type="InterPro" id="IPR036397">
    <property type="entry name" value="RNaseH_sf"/>
</dbReference>
<dbReference type="SUPFAM" id="SSF53098">
    <property type="entry name" value="Ribonuclease H-like"/>
    <property type="match status" value="1"/>
</dbReference>
<dbReference type="InterPro" id="IPR012337">
    <property type="entry name" value="RNaseH-like_sf"/>
</dbReference>
<protein>
    <recommendedName>
        <fullName evidence="1">Integrase catalytic domain-containing protein</fullName>
    </recommendedName>
</protein>
<dbReference type="GO" id="GO:0015074">
    <property type="term" value="P:DNA integration"/>
    <property type="evidence" value="ECO:0007669"/>
    <property type="project" value="InterPro"/>
</dbReference>
<evidence type="ECO:0000313" key="2">
    <source>
        <dbReference type="EnsemblPlants" id="AUR62037844-RA:cds"/>
    </source>
</evidence>
<reference evidence="2" key="2">
    <citation type="submission" date="2021-03" db="UniProtKB">
        <authorList>
            <consortium name="EnsemblPlants"/>
        </authorList>
    </citation>
    <scope>IDENTIFICATION</scope>
</reference>